<sequence>MNTKLKYIVILFFFLLLSLIITTETIWRVCSVCGVQDFERYLFGKKVEWLSTREVDEFGSYAQWKEKHKTICTHQWILIDEFSSEVQEHLNKLK</sequence>
<accession>A0A3N4NVU1</accession>
<comment type="caution">
    <text evidence="1">The sequence shown here is derived from an EMBL/GenBank/DDBJ whole genome shotgun (WGS) entry which is preliminary data.</text>
</comment>
<dbReference type="Proteomes" id="UP000270856">
    <property type="component" value="Unassembled WGS sequence"/>
</dbReference>
<name>A0A3N4NVU1_9FLAO</name>
<proteinExistence type="predicted"/>
<dbReference type="EMBL" id="RPFJ01000002">
    <property type="protein sequence ID" value="RPD99945.1"/>
    <property type="molecule type" value="Genomic_DNA"/>
</dbReference>
<organism evidence="1 2">
    <name type="scientific">Aureibaculum marinum</name>
    <dbReference type="NCBI Taxonomy" id="2487930"/>
    <lineage>
        <taxon>Bacteria</taxon>
        <taxon>Pseudomonadati</taxon>
        <taxon>Bacteroidota</taxon>
        <taxon>Flavobacteriia</taxon>
        <taxon>Flavobacteriales</taxon>
        <taxon>Flavobacteriaceae</taxon>
        <taxon>Aureibaculum</taxon>
    </lineage>
</organism>
<evidence type="ECO:0000313" key="2">
    <source>
        <dbReference type="Proteomes" id="UP000270856"/>
    </source>
</evidence>
<keyword evidence="2" id="KW-1185">Reference proteome</keyword>
<reference evidence="1 2" key="1">
    <citation type="submission" date="2018-11" db="EMBL/GenBank/DDBJ databases">
        <title>Aureibaculum marinum gen. nov., sp. nov., a member of the family Flavobacteriaceae isolated from the Bohai Sea.</title>
        <authorList>
            <person name="Ji X."/>
        </authorList>
    </citation>
    <scope>NUCLEOTIDE SEQUENCE [LARGE SCALE GENOMIC DNA]</scope>
    <source>
        <strain evidence="1 2">BH-SD17</strain>
    </source>
</reference>
<dbReference type="RefSeq" id="WP_123896130.1">
    <property type="nucleotide sequence ID" value="NZ_RPFJ01000002.1"/>
</dbReference>
<dbReference type="OrthoDB" id="1447604at2"/>
<protein>
    <submittedName>
        <fullName evidence="1">Uncharacterized protein</fullName>
    </submittedName>
</protein>
<evidence type="ECO:0000313" key="1">
    <source>
        <dbReference type="EMBL" id="RPD99945.1"/>
    </source>
</evidence>
<gene>
    <name evidence="1" type="ORF">EGM88_01375</name>
</gene>
<dbReference type="AlphaFoldDB" id="A0A3N4NVU1"/>